<proteinExistence type="predicted"/>
<keyword evidence="2" id="KW-1185">Reference proteome</keyword>
<gene>
    <name evidence="1" type="ORF">ACFQ2I_14680</name>
</gene>
<dbReference type="Gene3D" id="3.20.20.80">
    <property type="entry name" value="Glycosidases"/>
    <property type="match status" value="1"/>
</dbReference>
<sequence length="495" mass="57261">MRRAKRRSYLFNWDGSDCLALIKERPSEDDLLRQVFEPLEDSGVDTLVYMQGVGNFAEYRSKLLPLAGEARDYRFNSVSSYKRYANAKHFLDNGMDPLAIVVRGARERKLDVFFSFRLNDIHDHWPDCVDFLPRFKLEHPEWLHPKEYFPDFHGRTEITTALDYSVKEVRDFRLRIIREVLENYEFDGLELDFMRSPFYFHWDKGLGSAYMLTDFVSAVRDMLDEIGGRRGAYLELAVRVCTTVTGSGMAGFDVAAWAKRGYIDHVIAGTGGLNIDTRGYMELLQGTGVSFYPCLYGDYERIASSDAVMRGTAELLLTDRPDGIYAFNIYPSGPHRRELVRQIGNLSALQGLDKTYIVDLDYDYILTREEWRYSIHLPITLGETERESLTIPVRAGEELASRTVPEHAAIRLKVWIKDMTADDVIRFRWNGGRLEEAGTEPVAEQFAQHWLTWELRPSMIRYVNELSIQLVERNKHLKSYAPAIVQRVNLELAYH</sequence>
<accession>A0ABW3HTM3</accession>
<name>A0ABW3HTM3_9BACL</name>
<organism evidence="1 2">
    <name type="scientific">Paenibacillus chungangensis</name>
    <dbReference type="NCBI Taxonomy" id="696535"/>
    <lineage>
        <taxon>Bacteria</taxon>
        <taxon>Bacillati</taxon>
        <taxon>Bacillota</taxon>
        <taxon>Bacilli</taxon>
        <taxon>Bacillales</taxon>
        <taxon>Paenibacillaceae</taxon>
        <taxon>Paenibacillus</taxon>
    </lineage>
</organism>
<evidence type="ECO:0000313" key="1">
    <source>
        <dbReference type="EMBL" id="MFD0960635.1"/>
    </source>
</evidence>
<comment type="caution">
    <text evidence="1">The sequence shown here is derived from an EMBL/GenBank/DDBJ whole genome shotgun (WGS) entry which is preliminary data.</text>
</comment>
<evidence type="ECO:0000313" key="2">
    <source>
        <dbReference type="Proteomes" id="UP001596989"/>
    </source>
</evidence>
<dbReference type="SUPFAM" id="SSF51445">
    <property type="entry name" value="(Trans)glycosidases"/>
    <property type="match status" value="1"/>
</dbReference>
<evidence type="ECO:0008006" key="3">
    <source>
        <dbReference type="Google" id="ProtNLM"/>
    </source>
</evidence>
<dbReference type="RefSeq" id="WP_377565238.1">
    <property type="nucleotide sequence ID" value="NZ_JBHTJZ010000023.1"/>
</dbReference>
<dbReference type="InterPro" id="IPR017853">
    <property type="entry name" value="GH"/>
</dbReference>
<dbReference type="EMBL" id="JBHTJZ010000023">
    <property type="protein sequence ID" value="MFD0960635.1"/>
    <property type="molecule type" value="Genomic_DNA"/>
</dbReference>
<reference evidence="2" key="1">
    <citation type="journal article" date="2019" name="Int. J. Syst. Evol. Microbiol.">
        <title>The Global Catalogue of Microorganisms (GCM) 10K type strain sequencing project: providing services to taxonomists for standard genome sequencing and annotation.</title>
        <authorList>
            <consortium name="The Broad Institute Genomics Platform"/>
            <consortium name="The Broad Institute Genome Sequencing Center for Infectious Disease"/>
            <person name="Wu L."/>
            <person name="Ma J."/>
        </authorList>
    </citation>
    <scope>NUCLEOTIDE SEQUENCE [LARGE SCALE GENOMIC DNA]</scope>
    <source>
        <strain evidence="2">CCUG 59129</strain>
    </source>
</reference>
<protein>
    <recommendedName>
        <fullName evidence="3">Glycosyl hydrolase-like 10 domain-containing protein</fullName>
    </recommendedName>
</protein>
<dbReference type="Proteomes" id="UP001596989">
    <property type="component" value="Unassembled WGS sequence"/>
</dbReference>